<dbReference type="Gene3D" id="3.40.50.12780">
    <property type="entry name" value="N-terminal domain of ligase-like"/>
    <property type="match status" value="1"/>
</dbReference>
<protein>
    <submittedName>
        <fullName evidence="2">Acyl-protein synthetase, LuxE</fullName>
    </submittedName>
</protein>
<dbReference type="InterPro" id="IPR042099">
    <property type="entry name" value="ANL_N_sf"/>
</dbReference>
<dbReference type="KEGG" id="blq:L21SP5_00335"/>
<dbReference type="InterPro" id="IPR007534">
    <property type="entry name" value="LuxE"/>
</dbReference>
<dbReference type="AlphaFoldDB" id="A0A0S2HVG1"/>
<accession>A0A0S2HVG1</accession>
<sequence length="326" mass="37639">MINYSYRFSDYLAPDFSFEKAAMQLFHYQYTKNPVYQKYVNDLGIDQKRIRTTSDIPFLPVEVFKEKAVKTSKETEIIFTSSGTTGFQTSRHYVHDLNLYEQSFMKCFELFYGPVDNYCVLALLPGYLERQGSSLIYMADYFIKQSKYKQSGFYLYEHDDLEKVLKHNEQQNIPTLLLGVTFALLDFAETNQLNLKNTIVMETGGMKGRRKEIIREEVHEILKSGFGVQKIHSEYGMTELLSQAYSQGEGLYSTPPWMKVFVYDFYNPLNTETVGKGGINIIDLANAHSCPFIQTRDIGELFPDGTFQVLGRFDQSDIRGCNLMVI</sequence>
<dbReference type="EMBL" id="CP013118">
    <property type="protein sequence ID" value="ALO14014.1"/>
    <property type="molecule type" value="Genomic_DNA"/>
</dbReference>
<evidence type="ECO:0000313" key="3">
    <source>
        <dbReference type="Proteomes" id="UP000064893"/>
    </source>
</evidence>
<dbReference type="GO" id="GO:0008218">
    <property type="term" value="P:bioluminescence"/>
    <property type="evidence" value="ECO:0007669"/>
    <property type="project" value="InterPro"/>
</dbReference>
<dbReference type="STRING" id="1307839.L21SP5_00335"/>
<dbReference type="RefSeq" id="WP_057951605.1">
    <property type="nucleotide sequence ID" value="NZ_CP013118.1"/>
</dbReference>
<dbReference type="OrthoDB" id="182577at2"/>
<feature type="domain" description="Acyl-protein synthetase LuxE" evidence="1">
    <location>
        <begin position="19"/>
        <end position="89"/>
    </location>
</feature>
<keyword evidence="3" id="KW-1185">Reference proteome</keyword>
<dbReference type="GO" id="GO:0047474">
    <property type="term" value="F:long-chain fatty acid--protein ligase activity"/>
    <property type="evidence" value="ECO:0007669"/>
    <property type="project" value="InterPro"/>
</dbReference>
<organism evidence="2 3">
    <name type="scientific">Salinivirga cyanobacteriivorans</name>
    <dbReference type="NCBI Taxonomy" id="1307839"/>
    <lineage>
        <taxon>Bacteria</taxon>
        <taxon>Pseudomonadati</taxon>
        <taxon>Bacteroidota</taxon>
        <taxon>Bacteroidia</taxon>
        <taxon>Bacteroidales</taxon>
        <taxon>Salinivirgaceae</taxon>
        <taxon>Salinivirga</taxon>
    </lineage>
</organism>
<dbReference type="Pfam" id="PF04443">
    <property type="entry name" value="LuxE"/>
    <property type="match status" value="1"/>
</dbReference>
<dbReference type="PATRIC" id="fig|1307839.3.peg.368"/>
<gene>
    <name evidence="2" type="ORF">L21SP5_00335</name>
</gene>
<reference evidence="2 3" key="1">
    <citation type="submission" date="2015-11" db="EMBL/GenBank/DDBJ databases">
        <title>Description and complete genome sequence of a novel strain predominating in hypersaline microbial mats and representing a new family of the Bacteriodetes phylum.</title>
        <authorList>
            <person name="Spring S."/>
            <person name="Bunk B."/>
            <person name="Sproer C."/>
            <person name="Klenk H.-P."/>
        </authorList>
    </citation>
    <scope>NUCLEOTIDE SEQUENCE [LARGE SCALE GENOMIC DNA]</scope>
    <source>
        <strain evidence="2 3">L21-Spi-D4</strain>
    </source>
</reference>
<evidence type="ECO:0000313" key="2">
    <source>
        <dbReference type="EMBL" id="ALO14014.1"/>
    </source>
</evidence>
<evidence type="ECO:0000259" key="1">
    <source>
        <dbReference type="Pfam" id="PF04443"/>
    </source>
</evidence>
<dbReference type="SUPFAM" id="SSF56801">
    <property type="entry name" value="Acetyl-CoA synthetase-like"/>
    <property type="match status" value="1"/>
</dbReference>
<dbReference type="Proteomes" id="UP000064893">
    <property type="component" value="Chromosome"/>
</dbReference>
<name>A0A0S2HVG1_9BACT</name>
<proteinExistence type="predicted"/>